<evidence type="ECO:0000313" key="5">
    <source>
        <dbReference type="Proteomes" id="UP000194236"/>
    </source>
</evidence>
<evidence type="ECO:0000259" key="3">
    <source>
        <dbReference type="PROSITE" id="PS50156"/>
    </source>
</evidence>
<feature type="transmembrane region" description="Helical" evidence="2">
    <location>
        <begin position="81"/>
        <end position="107"/>
    </location>
</feature>
<comment type="caution">
    <text evidence="4">The sequence shown here is derived from an EMBL/GenBank/DDBJ whole genome shotgun (WGS) entry which is preliminary data.</text>
</comment>
<feature type="transmembrane region" description="Helical" evidence="2">
    <location>
        <begin position="173"/>
        <end position="192"/>
    </location>
</feature>
<sequence length="280" mass="31507">MEVIPFLVLAVGVDNIFLLVRHTERSPNEHSRQENLSYQEQLEQRMENLMYHVAPSILLAAVAESSCFFLGALIPMPAVRIFAINAGIALLIAFIFQMLIFVPILTWDIRRHEDNRWEILYYKQGKKSRQGSNNGSQSSHSGDDHNNGHDKNDSLLYSIFSKIFAPFLMKNQIRLAVMLIFLAWLSVSISVIHKIDVGLEQKYSMPSDSYVLKFFDAQINKLKVGPPVYFVIKSDTGFNYSANQNLICSQSGCSSYSIVNMLAQAANKSDISYLVSGAAN</sequence>
<dbReference type="GO" id="GO:0032934">
    <property type="term" value="F:sterol binding"/>
    <property type="evidence" value="ECO:0007669"/>
    <property type="project" value="TreeGrafter"/>
</dbReference>
<name>A0A1Y3AYP2_EURMA</name>
<keyword evidence="2" id="KW-0472">Membrane</keyword>
<dbReference type="Gene3D" id="1.20.1640.10">
    <property type="entry name" value="Multidrug efflux transporter AcrB transmembrane domain"/>
    <property type="match status" value="1"/>
</dbReference>
<feature type="transmembrane region" description="Helical" evidence="2">
    <location>
        <begin position="49"/>
        <end position="75"/>
    </location>
</feature>
<keyword evidence="5" id="KW-1185">Reference proteome</keyword>
<dbReference type="SUPFAM" id="SSF82866">
    <property type="entry name" value="Multidrug efflux transporter AcrB transmembrane domain"/>
    <property type="match status" value="1"/>
</dbReference>
<keyword evidence="2" id="KW-0812">Transmembrane</keyword>
<dbReference type="Proteomes" id="UP000194236">
    <property type="component" value="Unassembled WGS sequence"/>
</dbReference>
<dbReference type="PANTHER" id="PTHR45727:SF2">
    <property type="entry name" value="NPC INTRACELLULAR CHOLESTEROL TRANSPORTER 1"/>
    <property type="match status" value="1"/>
</dbReference>
<feature type="region of interest" description="Disordered" evidence="1">
    <location>
        <begin position="127"/>
        <end position="148"/>
    </location>
</feature>
<reference evidence="4 5" key="1">
    <citation type="submission" date="2017-03" db="EMBL/GenBank/DDBJ databases">
        <title>Genome Survey of Euroglyphus maynei.</title>
        <authorList>
            <person name="Arlian L.G."/>
            <person name="Morgan M.S."/>
            <person name="Rider S.D."/>
        </authorList>
    </citation>
    <scope>NUCLEOTIDE SEQUENCE [LARGE SCALE GENOMIC DNA]</scope>
    <source>
        <strain evidence="4">Arlian Lab</strain>
        <tissue evidence="4">Whole body</tissue>
    </source>
</reference>
<protein>
    <submittedName>
        <fullName evidence="4">Niemann-pick C1-like protein</fullName>
    </submittedName>
</protein>
<dbReference type="Pfam" id="PF12349">
    <property type="entry name" value="Sterol-sensing"/>
    <property type="match status" value="1"/>
</dbReference>
<gene>
    <name evidence="4" type="ORF">BLA29_008978</name>
</gene>
<dbReference type="PROSITE" id="PS50156">
    <property type="entry name" value="SSD"/>
    <property type="match status" value="1"/>
</dbReference>
<feature type="compositionally biased region" description="Low complexity" evidence="1">
    <location>
        <begin position="130"/>
        <end position="140"/>
    </location>
</feature>
<dbReference type="GO" id="GO:0016020">
    <property type="term" value="C:membrane"/>
    <property type="evidence" value="ECO:0007669"/>
    <property type="project" value="TreeGrafter"/>
</dbReference>
<dbReference type="EMBL" id="MUJZ01053170">
    <property type="protein sequence ID" value="OTF73097.1"/>
    <property type="molecule type" value="Genomic_DNA"/>
</dbReference>
<evidence type="ECO:0000256" key="1">
    <source>
        <dbReference type="SAM" id="MobiDB-lite"/>
    </source>
</evidence>
<dbReference type="AlphaFoldDB" id="A0A1Y3AYP2"/>
<dbReference type="InterPro" id="IPR053958">
    <property type="entry name" value="HMGCR/SNAP/NPC1-like_SSD"/>
</dbReference>
<evidence type="ECO:0000313" key="4">
    <source>
        <dbReference type="EMBL" id="OTF73097.1"/>
    </source>
</evidence>
<accession>A0A1Y3AYP2</accession>
<feature type="non-terminal residue" evidence="4">
    <location>
        <position position="280"/>
    </location>
</feature>
<dbReference type="OrthoDB" id="6510177at2759"/>
<dbReference type="GO" id="GO:0015918">
    <property type="term" value="P:sterol transport"/>
    <property type="evidence" value="ECO:0007669"/>
    <property type="project" value="TreeGrafter"/>
</dbReference>
<evidence type="ECO:0000256" key="2">
    <source>
        <dbReference type="SAM" id="Phobius"/>
    </source>
</evidence>
<dbReference type="InterPro" id="IPR000731">
    <property type="entry name" value="SSD"/>
</dbReference>
<dbReference type="PANTHER" id="PTHR45727">
    <property type="entry name" value="NPC INTRACELLULAR CHOLESTEROL TRANSPORTER 1"/>
    <property type="match status" value="1"/>
</dbReference>
<keyword evidence="2" id="KW-1133">Transmembrane helix</keyword>
<organism evidence="4 5">
    <name type="scientific">Euroglyphus maynei</name>
    <name type="common">Mayne's house dust mite</name>
    <dbReference type="NCBI Taxonomy" id="6958"/>
    <lineage>
        <taxon>Eukaryota</taxon>
        <taxon>Metazoa</taxon>
        <taxon>Ecdysozoa</taxon>
        <taxon>Arthropoda</taxon>
        <taxon>Chelicerata</taxon>
        <taxon>Arachnida</taxon>
        <taxon>Acari</taxon>
        <taxon>Acariformes</taxon>
        <taxon>Sarcoptiformes</taxon>
        <taxon>Astigmata</taxon>
        <taxon>Psoroptidia</taxon>
        <taxon>Analgoidea</taxon>
        <taxon>Pyroglyphidae</taxon>
        <taxon>Pyroglyphinae</taxon>
        <taxon>Euroglyphus</taxon>
    </lineage>
</organism>
<feature type="domain" description="SSD" evidence="3">
    <location>
        <begin position="1"/>
        <end position="107"/>
    </location>
</feature>
<proteinExistence type="predicted"/>